<dbReference type="EMBL" id="FNIZ01000007">
    <property type="protein sequence ID" value="SDO68293.1"/>
    <property type="molecule type" value="Genomic_DNA"/>
</dbReference>
<dbReference type="Pfam" id="PF04203">
    <property type="entry name" value="Sortase"/>
    <property type="match status" value="1"/>
</dbReference>
<dbReference type="SUPFAM" id="SSF63817">
    <property type="entry name" value="Sortase"/>
    <property type="match status" value="1"/>
</dbReference>
<dbReference type="Proteomes" id="UP000198860">
    <property type="component" value="Unassembled WGS sequence"/>
</dbReference>
<accession>A0A1H0LJN3</accession>
<dbReference type="InterPro" id="IPR005754">
    <property type="entry name" value="Sortase"/>
</dbReference>
<evidence type="ECO:0000256" key="1">
    <source>
        <dbReference type="ARBA" id="ARBA00022801"/>
    </source>
</evidence>
<organism evidence="4 5">
    <name type="scientific">Halobacillus aidingensis</name>
    <dbReference type="NCBI Taxonomy" id="240303"/>
    <lineage>
        <taxon>Bacteria</taxon>
        <taxon>Bacillati</taxon>
        <taxon>Bacillota</taxon>
        <taxon>Bacilli</taxon>
        <taxon>Bacillales</taxon>
        <taxon>Bacillaceae</taxon>
        <taxon>Halobacillus</taxon>
    </lineage>
</organism>
<dbReference type="Gene3D" id="2.40.260.10">
    <property type="entry name" value="Sortase"/>
    <property type="match status" value="1"/>
</dbReference>
<dbReference type="AlphaFoldDB" id="A0A1H0LJN3"/>
<evidence type="ECO:0000256" key="2">
    <source>
        <dbReference type="PIRSR" id="PIRSR605754-1"/>
    </source>
</evidence>
<feature type="active site" description="Proton donor/acceptor" evidence="2">
    <location>
        <position position="129"/>
    </location>
</feature>
<keyword evidence="1" id="KW-0378">Hydrolase</keyword>
<dbReference type="InterPro" id="IPR041999">
    <property type="entry name" value="Sortase_D_1"/>
</dbReference>
<dbReference type="CDD" id="cd05828">
    <property type="entry name" value="Sortase_D_1"/>
    <property type="match status" value="1"/>
</dbReference>
<name>A0A1H0LJN3_HALAD</name>
<evidence type="ECO:0000313" key="4">
    <source>
        <dbReference type="EMBL" id="SDO68293.1"/>
    </source>
</evidence>
<protein>
    <submittedName>
        <fullName evidence="4">Sortase A</fullName>
    </submittedName>
</protein>
<reference evidence="5" key="1">
    <citation type="submission" date="2016-10" db="EMBL/GenBank/DDBJ databases">
        <authorList>
            <person name="Varghese N."/>
            <person name="Submissions S."/>
        </authorList>
    </citation>
    <scope>NUCLEOTIDE SEQUENCE [LARGE SCALE GENOMIC DNA]</scope>
    <source>
        <strain evidence="5">CGMCC 1.3703</strain>
    </source>
</reference>
<dbReference type="GO" id="GO:0016787">
    <property type="term" value="F:hydrolase activity"/>
    <property type="evidence" value="ECO:0007669"/>
    <property type="project" value="UniProtKB-KW"/>
</dbReference>
<gene>
    <name evidence="4" type="ORF">SAMN05421677_10740</name>
</gene>
<dbReference type="RefSeq" id="WP_089652118.1">
    <property type="nucleotide sequence ID" value="NZ_FNIZ01000007.1"/>
</dbReference>
<proteinExistence type="predicted"/>
<dbReference type="InterPro" id="IPR053525">
    <property type="entry name" value="Sortase_D"/>
</dbReference>
<sequence>MLNKVLFMLVVIGFSCAAYFTFQWWDSTQAVEKVTEEEINEWESHDQGEEPPQVVVKNHDKPKQPRYSNELHKFDNGEKVGRLIIPLLNKGYSTYWGTDEQSLHQGVGMFISKWTTTPDEKRHTVLSGHRETVFTQLGEIEKGAPLFYEYEGKRYKYEVEKTWVTDEDDRSVIVDHEDPTLTLTTCYPFDFIGSAPERFIVQSRLVDVQEIE</sequence>
<feature type="compositionally biased region" description="Basic and acidic residues" evidence="3">
    <location>
        <begin position="57"/>
        <end position="68"/>
    </location>
</feature>
<evidence type="ECO:0000313" key="5">
    <source>
        <dbReference type="Proteomes" id="UP000198860"/>
    </source>
</evidence>
<feature type="region of interest" description="Disordered" evidence="3">
    <location>
        <begin position="37"/>
        <end position="68"/>
    </location>
</feature>
<dbReference type="InterPro" id="IPR023365">
    <property type="entry name" value="Sortase_dom-sf"/>
</dbReference>
<dbReference type="NCBIfam" id="TIGR01076">
    <property type="entry name" value="sortase_fam"/>
    <property type="match status" value="1"/>
</dbReference>
<dbReference type="OrthoDB" id="165822at2"/>
<dbReference type="NCBIfam" id="NF033746">
    <property type="entry name" value="class_D_sortase"/>
    <property type="match status" value="1"/>
</dbReference>
<keyword evidence="5" id="KW-1185">Reference proteome</keyword>
<evidence type="ECO:0000256" key="3">
    <source>
        <dbReference type="SAM" id="MobiDB-lite"/>
    </source>
</evidence>
<dbReference type="PROSITE" id="PS51257">
    <property type="entry name" value="PROKAR_LIPOPROTEIN"/>
    <property type="match status" value="1"/>
</dbReference>
<dbReference type="STRING" id="240303.SAMN05421677_10740"/>
<feature type="active site" description="Acyl-thioester intermediate" evidence="2">
    <location>
        <position position="186"/>
    </location>
</feature>